<evidence type="ECO:0000259" key="5">
    <source>
        <dbReference type="Pfam" id="PF02816"/>
    </source>
</evidence>
<evidence type="ECO:0000313" key="6">
    <source>
        <dbReference type="EMBL" id="PBK83673.1"/>
    </source>
</evidence>
<feature type="region of interest" description="Disordered" evidence="4">
    <location>
        <begin position="476"/>
        <end position="511"/>
    </location>
</feature>
<dbReference type="InterPro" id="IPR011009">
    <property type="entry name" value="Kinase-like_dom_sf"/>
</dbReference>
<proteinExistence type="predicted"/>
<feature type="compositionally biased region" description="Low complexity" evidence="4">
    <location>
        <begin position="476"/>
        <end position="502"/>
    </location>
</feature>
<dbReference type="Proteomes" id="UP000217790">
    <property type="component" value="Unassembled WGS sequence"/>
</dbReference>
<dbReference type="OMA" id="PNVEERQ"/>
<reference evidence="7" key="1">
    <citation type="journal article" date="2017" name="Nat. Ecol. Evol.">
        <title>Genome expansion and lineage-specific genetic innovations in the forest pathogenic fungi Armillaria.</title>
        <authorList>
            <person name="Sipos G."/>
            <person name="Prasanna A.N."/>
            <person name="Walter M.C."/>
            <person name="O'Connor E."/>
            <person name="Balint B."/>
            <person name="Krizsan K."/>
            <person name="Kiss B."/>
            <person name="Hess J."/>
            <person name="Varga T."/>
            <person name="Slot J."/>
            <person name="Riley R."/>
            <person name="Boka B."/>
            <person name="Rigling D."/>
            <person name="Barry K."/>
            <person name="Lee J."/>
            <person name="Mihaltcheva S."/>
            <person name="LaButti K."/>
            <person name="Lipzen A."/>
            <person name="Waldron R."/>
            <person name="Moloney N.M."/>
            <person name="Sperisen C."/>
            <person name="Kredics L."/>
            <person name="Vagvoelgyi C."/>
            <person name="Patrignani A."/>
            <person name="Fitzpatrick D."/>
            <person name="Nagy I."/>
            <person name="Doyle S."/>
            <person name="Anderson J.B."/>
            <person name="Grigoriev I.V."/>
            <person name="Gueldener U."/>
            <person name="Muensterkoetter M."/>
            <person name="Nagy L.G."/>
        </authorList>
    </citation>
    <scope>NUCLEOTIDE SEQUENCE [LARGE SCALE GENOMIC DNA]</scope>
    <source>
        <strain evidence="7">Ar21-2</strain>
    </source>
</reference>
<accession>A0A2H3D5R7</accession>
<dbReference type="GO" id="GO:0005524">
    <property type="term" value="F:ATP binding"/>
    <property type="evidence" value="ECO:0007669"/>
    <property type="project" value="InterPro"/>
</dbReference>
<feature type="domain" description="Alpha-type protein kinase" evidence="5">
    <location>
        <begin position="680"/>
        <end position="782"/>
    </location>
</feature>
<organism evidence="6 7">
    <name type="scientific">Armillaria gallica</name>
    <name type="common">Bulbous honey fungus</name>
    <name type="synonym">Armillaria bulbosa</name>
    <dbReference type="NCBI Taxonomy" id="47427"/>
    <lineage>
        <taxon>Eukaryota</taxon>
        <taxon>Fungi</taxon>
        <taxon>Dikarya</taxon>
        <taxon>Basidiomycota</taxon>
        <taxon>Agaricomycotina</taxon>
        <taxon>Agaricomycetes</taxon>
        <taxon>Agaricomycetidae</taxon>
        <taxon>Agaricales</taxon>
        <taxon>Marasmiineae</taxon>
        <taxon>Physalacriaceae</taxon>
        <taxon>Armillaria</taxon>
    </lineage>
</organism>
<evidence type="ECO:0000256" key="3">
    <source>
        <dbReference type="ARBA" id="ARBA00022777"/>
    </source>
</evidence>
<gene>
    <name evidence="6" type="ORF">ARMGADRAFT_1089107</name>
</gene>
<dbReference type="GO" id="GO:0004674">
    <property type="term" value="F:protein serine/threonine kinase activity"/>
    <property type="evidence" value="ECO:0007669"/>
    <property type="project" value="UniProtKB-KW"/>
</dbReference>
<dbReference type="InParanoid" id="A0A2H3D5R7"/>
<dbReference type="AlphaFoldDB" id="A0A2H3D5R7"/>
<dbReference type="EMBL" id="KZ293704">
    <property type="protein sequence ID" value="PBK83673.1"/>
    <property type="molecule type" value="Genomic_DNA"/>
</dbReference>
<name>A0A2H3D5R7_ARMGA</name>
<dbReference type="SUPFAM" id="SSF56112">
    <property type="entry name" value="Protein kinase-like (PK-like)"/>
    <property type="match status" value="1"/>
</dbReference>
<dbReference type="OrthoDB" id="301415at2759"/>
<sequence>MSQQCLCFGPVSVAKLSGVPQRIGTNFTIFIQGVAPRTLPLRVDGSFTIQDILNIVKIHISQAECTLAAPFNCYLGGRWRPLLAEETLDSLNVQDLSHFYIRYVLPGDAVQIIVNTCIVQNVQRQENPTSSSLSRCGWSCYFTQTSDADTDVDHLRHLCGSRCSEKELSKSVDQRASSSTTRASPTVASVSRAELQKVLEAKNKAEATADVLLKLFQQNLTSSGNVFPVPDVATIDRSIKNAKAKGARPEARLPVAISSRLKKDSLKTGYSIAHIRHESQSGESARVFVQVKRENGTKKGLSFWNIQRGVKFPAATSQINVTNLVIESLLVIIHDHLKVQGFSFVAGDFFLVDSGWSPILDGDPDEPTELFYKGLATSSKKKGIAGIKFVQPAQENWFMVIKPAIADKYDLWAAGGEVTPTSTPVKRAIRKKKGNPIPMQSIGASEVSERDVHYNSTILGDNSLFFDSDISMASGPPSSMSSKYSQPSLKLTSSSKRSLSPPNVEERQKRVHPDITPSVCERWFNAIPDLIKKGGTYIEGQAQPGKSIHSKSCRYLYTFRPNFAFASQTRGHIYVDWAESPEKRLGSGSFKTAHLGVLQVGITLQGVPLPPALQGNICIKHPYQGATQSRDPRRSPKGYERTCILQEANTMFWANALHDMSLNMVLSKATSLGEAPGPIPDLRFVEAAVVMKSRPDSVRPKDWLGFCALVERLLSTDDFVKYVCNGTPQLIDLDSNEKHHAAVFLCFLQHVQYHFTKGKAFVSDYQGAGCWLTDPQVMAKSEVAGH</sequence>
<dbReference type="STRING" id="47427.A0A2H3D5R7"/>
<keyword evidence="3" id="KW-0418">Kinase</keyword>
<protein>
    <recommendedName>
        <fullName evidence="5">Alpha-type protein kinase domain-containing protein</fullName>
    </recommendedName>
</protein>
<evidence type="ECO:0000313" key="7">
    <source>
        <dbReference type="Proteomes" id="UP000217790"/>
    </source>
</evidence>
<keyword evidence="7" id="KW-1185">Reference proteome</keyword>
<dbReference type="Gene3D" id="3.20.200.10">
    <property type="entry name" value="MHCK/EF2 kinase"/>
    <property type="match status" value="1"/>
</dbReference>
<keyword evidence="1" id="KW-0723">Serine/threonine-protein kinase</keyword>
<evidence type="ECO:0000256" key="2">
    <source>
        <dbReference type="ARBA" id="ARBA00022679"/>
    </source>
</evidence>
<keyword evidence="2" id="KW-0808">Transferase</keyword>
<dbReference type="Pfam" id="PF02816">
    <property type="entry name" value="Alpha_kinase"/>
    <property type="match status" value="1"/>
</dbReference>
<evidence type="ECO:0000256" key="4">
    <source>
        <dbReference type="SAM" id="MobiDB-lite"/>
    </source>
</evidence>
<dbReference type="InterPro" id="IPR004166">
    <property type="entry name" value="a-kinase_dom"/>
</dbReference>
<evidence type="ECO:0000256" key="1">
    <source>
        <dbReference type="ARBA" id="ARBA00022527"/>
    </source>
</evidence>